<comment type="caution">
    <text evidence="2">The sequence shown here is derived from an EMBL/GenBank/DDBJ whole genome shotgun (WGS) entry which is preliminary data.</text>
</comment>
<dbReference type="Proteomes" id="UP000037035">
    <property type="component" value="Unassembled WGS sequence"/>
</dbReference>
<evidence type="ECO:0000313" key="2">
    <source>
        <dbReference type="EMBL" id="KNZ53882.1"/>
    </source>
</evidence>
<dbReference type="PROSITE" id="PS51257">
    <property type="entry name" value="PROKAR_LIPOPROTEIN"/>
    <property type="match status" value="1"/>
</dbReference>
<keyword evidence="1" id="KW-0732">Signal</keyword>
<dbReference type="EMBL" id="LAVV01008069">
    <property type="protein sequence ID" value="KNZ53882.1"/>
    <property type="molecule type" value="Genomic_DNA"/>
</dbReference>
<evidence type="ECO:0000313" key="3">
    <source>
        <dbReference type="Proteomes" id="UP000037035"/>
    </source>
</evidence>
<dbReference type="AlphaFoldDB" id="A0A0L6V076"/>
<keyword evidence="3" id="KW-1185">Reference proteome</keyword>
<protein>
    <submittedName>
        <fullName evidence="2">Putative signal peptide protein</fullName>
    </submittedName>
</protein>
<feature type="signal peptide" evidence="1">
    <location>
        <begin position="1"/>
        <end position="21"/>
    </location>
</feature>
<organism evidence="2 3">
    <name type="scientific">Puccinia sorghi</name>
    <dbReference type="NCBI Taxonomy" id="27349"/>
    <lineage>
        <taxon>Eukaryota</taxon>
        <taxon>Fungi</taxon>
        <taxon>Dikarya</taxon>
        <taxon>Basidiomycota</taxon>
        <taxon>Pucciniomycotina</taxon>
        <taxon>Pucciniomycetes</taxon>
        <taxon>Pucciniales</taxon>
        <taxon>Pucciniaceae</taxon>
        <taxon>Puccinia</taxon>
    </lineage>
</organism>
<feature type="chain" id="PRO_5005568211" evidence="1">
    <location>
        <begin position="22"/>
        <end position="333"/>
    </location>
</feature>
<sequence length="333" mass="38366">MVSPNRSSWLASLWAWMGCVGNFENQKRDLPGTRDEMREMPHIYFYNIIYNKPTFSSTLRPLAQSLVIHRSFSFLGQLGYSLSPEQNFLKAEASVISLYTQKKVFTDTFNIEIAHTLLSLKADSYTFGASHLTKFKKKINTSRLPACFRAVQVLGEPLFILKSEEFLLQGISLMYFCCRGTNITPESCVLIVFDIQWSLLIGWCQNHHSTHPSFSWAPWLYCHLSPFSSSHNYFSPPHFQILNSKTLMWHTPLFKTENFPRHGSSFFPIFYFLLLALTYPMGHPSKNLPKLYSKPYISFLSAFAVLVARGIQLLGSRRLILNLYCLISVLVWL</sequence>
<evidence type="ECO:0000256" key="1">
    <source>
        <dbReference type="SAM" id="SignalP"/>
    </source>
</evidence>
<dbReference type="VEuPathDB" id="FungiDB:VP01_310g5"/>
<gene>
    <name evidence="2" type="ORF">VP01_310g5</name>
</gene>
<accession>A0A0L6V076</accession>
<proteinExistence type="predicted"/>
<name>A0A0L6V076_9BASI</name>
<reference evidence="2 3" key="1">
    <citation type="submission" date="2015-08" db="EMBL/GenBank/DDBJ databases">
        <title>Next Generation Sequencing and Analysis of the Genome of Puccinia sorghi L Schw, the Causal Agent of Maize Common Rust.</title>
        <authorList>
            <person name="Rochi L."/>
            <person name="Burguener G."/>
            <person name="Darino M."/>
            <person name="Turjanski A."/>
            <person name="Kreff E."/>
            <person name="Dieguez M.J."/>
            <person name="Sacco F."/>
        </authorList>
    </citation>
    <scope>NUCLEOTIDE SEQUENCE [LARGE SCALE GENOMIC DNA]</scope>
    <source>
        <strain evidence="2 3">RO10H11247</strain>
    </source>
</reference>